<reference evidence="6 7" key="1">
    <citation type="submission" date="2019-02" db="EMBL/GenBank/DDBJ databases">
        <title>Deep-cultivation of Planctomycetes and their phenomic and genomic characterization uncovers novel biology.</title>
        <authorList>
            <person name="Wiegand S."/>
            <person name="Jogler M."/>
            <person name="Boedeker C."/>
            <person name="Pinto D."/>
            <person name="Vollmers J."/>
            <person name="Rivas-Marin E."/>
            <person name="Kohn T."/>
            <person name="Peeters S.H."/>
            <person name="Heuer A."/>
            <person name="Rast P."/>
            <person name="Oberbeckmann S."/>
            <person name="Bunk B."/>
            <person name="Jeske O."/>
            <person name="Meyerdierks A."/>
            <person name="Storesund J.E."/>
            <person name="Kallscheuer N."/>
            <person name="Luecker S."/>
            <person name="Lage O.M."/>
            <person name="Pohl T."/>
            <person name="Merkel B.J."/>
            <person name="Hornburger P."/>
            <person name="Mueller R.-W."/>
            <person name="Bruemmer F."/>
            <person name="Labrenz M."/>
            <person name="Spormann A.M."/>
            <person name="Op Den Camp H."/>
            <person name="Overmann J."/>
            <person name="Amann R."/>
            <person name="Jetten M.S.M."/>
            <person name="Mascher T."/>
            <person name="Medema M.H."/>
            <person name="Devos D.P."/>
            <person name="Kaster A.-K."/>
            <person name="Ovreas L."/>
            <person name="Rohde M."/>
            <person name="Galperin M.Y."/>
            <person name="Jogler C."/>
        </authorList>
    </citation>
    <scope>NUCLEOTIDE SEQUENCE [LARGE SCALE GENOMIC DNA]</scope>
    <source>
        <strain evidence="6 7">Pan14r</strain>
    </source>
</reference>
<feature type="domain" description="Fibronectin type-III" evidence="5">
    <location>
        <begin position="869"/>
        <end position="957"/>
    </location>
</feature>
<dbReference type="PRINTS" id="PR00132">
    <property type="entry name" value="GLHYDRLASE2"/>
</dbReference>
<dbReference type="InterPro" id="IPR006102">
    <property type="entry name" value="Ig-like_GH2"/>
</dbReference>
<organism evidence="6 7">
    <name type="scientific">Crateriforma conspicua</name>
    <dbReference type="NCBI Taxonomy" id="2527996"/>
    <lineage>
        <taxon>Bacteria</taxon>
        <taxon>Pseudomonadati</taxon>
        <taxon>Planctomycetota</taxon>
        <taxon>Planctomycetia</taxon>
        <taxon>Planctomycetales</taxon>
        <taxon>Planctomycetaceae</taxon>
        <taxon>Crateriforma</taxon>
    </lineage>
</organism>
<evidence type="ECO:0000256" key="4">
    <source>
        <dbReference type="SAM" id="MobiDB-lite"/>
    </source>
</evidence>
<dbReference type="InterPro" id="IPR008979">
    <property type="entry name" value="Galactose-bd-like_sf"/>
</dbReference>
<evidence type="ECO:0000313" key="7">
    <source>
        <dbReference type="Proteomes" id="UP000317238"/>
    </source>
</evidence>
<keyword evidence="2 6" id="KW-0378">Hydrolase</keyword>
<accession>A0A5C5Y302</accession>
<proteinExistence type="inferred from homology"/>
<evidence type="ECO:0000256" key="3">
    <source>
        <dbReference type="ARBA" id="ARBA00023295"/>
    </source>
</evidence>
<keyword evidence="3 6" id="KW-0326">Glycosidase</keyword>
<dbReference type="InterPro" id="IPR006104">
    <property type="entry name" value="Glyco_hydro_2_N"/>
</dbReference>
<dbReference type="InterPro" id="IPR006101">
    <property type="entry name" value="Glyco_hydro_2"/>
</dbReference>
<dbReference type="InterPro" id="IPR017853">
    <property type="entry name" value="GH"/>
</dbReference>
<feature type="compositionally biased region" description="Polar residues" evidence="4">
    <location>
        <begin position="1"/>
        <end position="16"/>
    </location>
</feature>
<dbReference type="SUPFAM" id="SSF51445">
    <property type="entry name" value="(Trans)glycosidases"/>
    <property type="match status" value="1"/>
</dbReference>
<dbReference type="InterPro" id="IPR033803">
    <property type="entry name" value="CBD-like_Golvesin-Xly"/>
</dbReference>
<dbReference type="CDD" id="cd00063">
    <property type="entry name" value="FN3"/>
    <property type="match status" value="1"/>
</dbReference>
<comment type="similarity">
    <text evidence="1">Belongs to the glycosyl hydrolase 2 family.</text>
</comment>
<dbReference type="SUPFAM" id="SSF49303">
    <property type="entry name" value="beta-Galactosidase/glucuronidase domain"/>
    <property type="match status" value="1"/>
</dbReference>
<gene>
    <name evidence="6" type="primary">lacZ_1</name>
    <name evidence="6" type="ORF">Pan14r_01000</name>
</gene>
<dbReference type="Gene3D" id="2.60.120.260">
    <property type="entry name" value="Galactose-binding domain-like"/>
    <property type="match status" value="1"/>
</dbReference>
<dbReference type="PROSITE" id="PS50853">
    <property type="entry name" value="FN3"/>
    <property type="match status" value="1"/>
</dbReference>
<dbReference type="EMBL" id="SJPL01000001">
    <property type="protein sequence ID" value="TWT67862.1"/>
    <property type="molecule type" value="Genomic_DNA"/>
</dbReference>
<evidence type="ECO:0000256" key="1">
    <source>
        <dbReference type="ARBA" id="ARBA00007401"/>
    </source>
</evidence>
<dbReference type="AlphaFoldDB" id="A0A5C5Y302"/>
<keyword evidence="7" id="KW-1185">Reference proteome</keyword>
<dbReference type="Proteomes" id="UP000317238">
    <property type="component" value="Unassembled WGS sequence"/>
</dbReference>
<dbReference type="GO" id="GO:0004565">
    <property type="term" value="F:beta-galactosidase activity"/>
    <property type="evidence" value="ECO:0007669"/>
    <property type="project" value="UniProtKB-EC"/>
</dbReference>
<dbReference type="InterPro" id="IPR006103">
    <property type="entry name" value="Glyco_hydro_2_cat"/>
</dbReference>
<dbReference type="Pfam" id="PF02837">
    <property type="entry name" value="Glyco_hydro_2_N"/>
    <property type="match status" value="1"/>
</dbReference>
<sequence>MTVNEPSANRIQQSHPHQFPPMSHLFDSPQFPLVRICFILGCMLSSPSAYTQQPSGEDEQVVSLGSEWKFNTFFGEGSDPHRIQAGPDDIVIDNANNDRVEVVGNWGRKTEGDRDTKLWGDDYRTRFYTDADFVPGESLPAVRFDTTPPRAGLFEHFVYYPFGHHLTTRVRIAHADGTDTQHISQRVRCGQWVSLGVYRLDPGGDHFLEMSAITPGGVAADAVMLRPVSDAQWLASRADIRNAPSPELDDSDWDAIPVPGHWGMRNEYSNYNGKGWYRRSFTLPQTWQRDESRRIRLRFEAVYHVARVFLNGRYVGRHQGGLTPFEFDVTDQVNFDGTNVLAVEADNDFLVGATWNWGGIIRDVSLIQTSDVRVSYQYAHAEPDLDAGTAAIQTKVRATNDSTRQRTVDLQTELYDGDRLLGSGTATITVPAKNDREATINIDLKPADVHLWHFDRPHMYHAKTTLRENGSSQHSRSDRFGIRKVQIKPEGLWLNGEKVRLAGYNRVSDHRYWGSSEPEHVLRHDVRLMKNANANFMRIMHGTQNKRLIELCDENGILLFEEVNVRELTNPELTPPDYPLTRQWLREMIERDVNHPSIIGWSVGNELSNHYTYVAKMIDYVHRELDPHRLVSCVSNTGYRDHETPVNDPLGESDVMLQNCYMQRPTTMIEALHRKWPNKPIFFSEFGMGKFTEASLDGSLPELDQWNACIRGHFPFVIGASLWTYNDYRSGYAQTLEDENRAWGLVNVWRQKRRLFAQCRSENSPVLDIQIDAVNPNQNNASVKIPIRGRDDYPSFTMQDYDLVWQFRDSDGNTLLTESIDLPTLQPGDSPWTGTIHWQTFPTDAFDLVARLVTPNGFTRYETVQRFAVPQKPTGATAIASHDSIRVFFDRPASADEWFVRCIGPDGTTTESKRTIDPYVDLSELTAGGDYQVRVITSNANGDSVPSQPIDVTTDGTILPPVIWHAFVHDGRLVVGYSAQPDDATYVVQYGEDESDLSSELQTDLRGMLSVDVDDAKSVSLRMKRIASGKESGWSNIVTATEDVFAE</sequence>
<dbReference type="SUPFAM" id="SSF49265">
    <property type="entry name" value="Fibronectin type III"/>
    <property type="match status" value="1"/>
</dbReference>
<dbReference type="InterPro" id="IPR013783">
    <property type="entry name" value="Ig-like_fold"/>
</dbReference>
<dbReference type="SUPFAM" id="SSF49785">
    <property type="entry name" value="Galactose-binding domain-like"/>
    <property type="match status" value="1"/>
</dbReference>
<dbReference type="InterPro" id="IPR003961">
    <property type="entry name" value="FN3_dom"/>
</dbReference>
<dbReference type="Pfam" id="PF00703">
    <property type="entry name" value="Glyco_hydro_2"/>
    <property type="match status" value="1"/>
</dbReference>
<dbReference type="PANTHER" id="PTHR42732">
    <property type="entry name" value="BETA-GALACTOSIDASE"/>
    <property type="match status" value="1"/>
</dbReference>
<dbReference type="Pfam" id="PF25275">
    <property type="entry name" value="Golvesin_C"/>
    <property type="match status" value="1"/>
</dbReference>
<dbReference type="InterPro" id="IPR036116">
    <property type="entry name" value="FN3_sf"/>
</dbReference>
<dbReference type="GO" id="GO:0005975">
    <property type="term" value="P:carbohydrate metabolic process"/>
    <property type="evidence" value="ECO:0007669"/>
    <property type="project" value="InterPro"/>
</dbReference>
<dbReference type="Gene3D" id="3.20.20.80">
    <property type="entry name" value="Glycosidases"/>
    <property type="match status" value="1"/>
</dbReference>
<protein>
    <submittedName>
        <fullName evidence="6">Beta-galactosidase</fullName>
        <ecNumber evidence="6">3.2.1.23</ecNumber>
    </submittedName>
</protein>
<name>A0A5C5Y302_9PLAN</name>
<dbReference type="OrthoDB" id="9762066at2"/>
<evidence type="ECO:0000259" key="5">
    <source>
        <dbReference type="PROSITE" id="PS50853"/>
    </source>
</evidence>
<dbReference type="PANTHER" id="PTHR42732:SF1">
    <property type="entry name" value="BETA-MANNOSIDASE"/>
    <property type="match status" value="1"/>
</dbReference>
<dbReference type="InterPro" id="IPR036156">
    <property type="entry name" value="Beta-gal/glucu_dom_sf"/>
</dbReference>
<evidence type="ECO:0000256" key="2">
    <source>
        <dbReference type="ARBA" id="ARBA00022801"/>
    </source>
</evidence>
<dbReference type="InterPro" id="IPR051913">
    <property type="entry name" value="GH2_Domain-Containing"/>
</dbReference>
<feature type="region of interest" description="Disordered" evidence="4">
    <location>
        <begin position="1"/>
        <end position="23"/>
    </location>
</feature>
<dbReference type="Pfam" id="PF02836">
    <property type="entry name" value="Glyco_hydro_2_C"/>
    <property type="match status" value="1"/>
</dbReference>
<dbReference type="SMART" id="SM00060">
    <property type="entry name" value="FN3"/>
    <property type="match status" value="1"/>
</dbReference>
<evidence type="ECO:0000313" key="6">
    <source>
        <dbReference type="EMBL" id="TWT67862.1"/>
    </source>
</evidence>
<dbReference type="EC" id="3.2.1.23" evidence="6"/>
<comment type="caution">
    <text evidence="6">The sequence shown here is derived from an EMBL/GenBank/DDBJ whole genome shotgun (WGS) entry which is preliminary data.</text>
</comment>
<dbReference type="Gene3D" id="2.60.40.10">
    <property type="entry name" value="Immunoglobulins"/>
    <property type="match status" value="2"/>
</dbReference>